<keyword evidence="4 5" id="KW-0472">Membrane</keyword>
<sequence>MTVYKNFLRLVYTKKIPIIISTVIFLLISFAMAGVNSSGGHSDFSESSFDLKVIDNDNSILSQNLIEYLKTKNNVTVIKPEDLQNKSEEEIVKEIKKDISLSLINAGIIINPNLEKNLKDAKSCVLSFKDERKTSSFYIDMQIQKFLLFTDSVKKAEGEFNFAKIQTALKESTPVHKIQVGKNFSLNIWFKHFFIFFAWILFSLVLHSVGRTTAILNDPALKMRNNVSPVSTLRFALENFAAQLTVLFLLMAIIIGFPVVVYSNKLAGVPIAAYVFTAFVYGAVVLSMTFMLNAMSTKEKIINVLGSILPMALAFISGVFMPQEFLPNAILTIAKFFPLYYFVQANEFTQNLLKVDWANIGMLFLFLILYFTIGMYFSKINRAQGKIEFAQR</sequence>
<evidence type="ECO:0000313" key="8">
    <source>
        <dbReference type="Proteomes" id="UP000042527"/>
    </source>
</evidence>
<keyword evidence="8" id="KW-1185">Reference proteome</keyword>
<dbReference type="GO" id="GO:0016020">
    <property type="term" value="C:membrane"/>
    <property type="evidence" value="ECO:0007669"/>
    <property type="project" value="UniProtKB-SubCell"/>
</dbReference>
<evidence type="ECO:0000256" key="1">
    <source>
        <dbReference type="ARBA" id="ARBA00004141"/>
    </source>
</evidence>
<dbReference type="InterPro" id="IPR051784">
    <property type="entry name" value="Nod_factor_ABC_transporter"/>
</dbReference>
<dbReference type="OrthoDB" id="9774039at2"/>
<evidence type="ECO:0000313" key="7">
    <source>
        <dbReference type="EMBL" id="CEM63184.1"/>
    </source>
</evidence>
<feature type="transmembrane region" description="Helical" evidence="5">
    <location>
        <begin position="273"/>
        <end position="295"/>
    </location>
</feature>
<dbReference type="GO" id="GO:0140359">
    <property type="term" value="F:ABC-type transporter activity"/>
    <property type="evidence" value="ECO:0007669"/>
    <property type="project" value="InterPro"/>
</dbReference>
<feature type="domain" description="ABC-2 type transporter transmembrane" evidence="6">
    <location>
        <begin position="19"/>
        <end position="375"/>
    </location>
</feature>
<reference evidence="8" key="1">
    <citation type="submission" date="2015-01" db="EMBL/GenBank/DDBJ databases">
        <authorList>
            <person name="Manzoor Shahid"/>
            <person name="Zubair Saima"/>
        </authorList>
    </citation>
    <scope>NUCLEOTIDE SEQUENCE [LARGE SCALE GENOMIC DNA]</scope>
    <source>
        <strain evidence="8">V1</strain>
    </source>
</reference>
<feature type="transmembrane region" description="Helical" evidence="5">
    <location>
        <begin position="188"/>
        <end position="209"/>
    </location>
</feature>
<dbReference type="AlphaFoldDB" id="A0A0B7GWX2"/>
<dbReference type="Gene3D" id="3.40.1710.10">
    <property type="entry name" value="abc type-2 transporter like domain"/>
    <property type="match status" value="1"/>
</dbReference>
<dbReference type="RefSeq" id="WP_044635029.1">
    <property type="nucleotide sequence ID" value="NZ_CDNC01000049.1"/>
</dbReference>
<feature type="transmembrane region" description="Helical" evidence="5">
    <location>
        <begin position="240"/>
        <end position="261"/>
    </location>
</feature>
<protein>
    <submittedName>
        <fullName evidence="7">ABC-2 type transporter</fullName>
    </submittedName>
</protein>
<feature type="transmembrane region" description="Helical" evidence="5">
    <location>
        <begin position="16"/>
        <end position="35"/>
    </location>
</feature>
<feature type="transmembrane region" description="Helical" evidence="5">
    <location>
        <begin position="355"/>
        <end position="377"/>
    </location>
</feature>
<dbReference type="EMBL" id="CDNC01000049">
    <property type="protein sequence ID" value="CEM63184.1"/>
    <property type="molecule type" value="Genomic_DNA"/>
</dbReference>
<evidence type="ECO:0000259" key="6">
    <source>
        <dbReference type="Pfam" id="PF12698"/>
    </source>
</evidence>
<feature type="transmembrane region" description="Helical" evidence="5">
    <location>
        <begin position="301"/>
        <end position="320"/>
    </location>
</feature>
<keyword evidence="3 5" id="KW-1133">Transmembrane helix</keyword>
<name>A0A0B7GWX2_TREPH</name>
<gene>
    <name evidence="7" type="ORF">TPHV1_70047</name>
</gene>
<dbReference type="PANTHER" id="PTHR43229:SF6">
    <property type="entry name" value="ABC-TYPE MULTIDRUG TRANSPORT SYSTEM, PERMEASE COMPONENT"/>
    <property type="match status" value="1"/>
</dbReference>
<evidence type="ECO:0000256" key="3">
    <source>
        <dbReference type="ARBA" id="ARBA00022989"/>
    </source>
</evidence>
<evidence type="ECO:0000256" key="2">
    <source>
        <dbReference type="ARBA" id="ARBA00022692"/>
    </source>
</evidence>
<dbReference type="Pfam" id="PF12698">
    <property type="entry name" value="ABC2_membrane_3"/>
    <property type="match status" value="1"/>
</dbReference>
<dbReference type="InterPro" id="IPR013525">
    <property type="entry name" value="ABC2_TM"/>
</dbReference>
<evidence type="ECO:0000256" key="4">
    <source>
        <dbReference type="ARBA" id="ARBA00023136"/>
    </source>
</evidence>
<feature type="transmembrane region" description="Helical" evidence="5">
    <location>
        <begin position="325"/>
        <end position="343"/>
    </location>
</feature>
<organism evidence="7 8">
    <name type="scientific">Treponema phagedenis</name>
    <dbReference type="NCBI Taxonomy" id="162"/>
    <lineage>
        <taxon>Bacteria</taxon>
        <taxon>Pseudomonadati</taxon>
        <taxon>Spirochaetota</taxon>
        <taxon>Spirochaetia</taxon>
        <taxon>Spirochaetales</taxon>
        <taxon>Treponemataceae</taxon>
        <taxon>Treponema</taxon>
    </lineage>
</organism>
<evidence type="ECO:0000256" key="5">
    <source>
        <dbReference type="SAM" id="Phobius"/>
    </source>
</evidence>
<dbReference type="PANTHER" id="PTHR43229">
    <property type="entry name" value="NODULATION PROTEIN J"/>
    <property type="match status" value="1"/>
</dbReference>
<comment type="subcellular location">
    <subcellularLocation>
        <location evidence="1">Membrane</location>
        <topology evidence="1">Multi-pass membrane protein</topology>
    </subcellularLocation>
</comment>
<accession>A0A0B7GWX2</accession>
<keyword evidence="2 5" id="KW-0812">Transmembrane</keyword>
<proteinExistence type="predicted"/>
<dbReference type="Proteomes" id="UP000042527">
    <property type="component" value="Unassembled WGS sequence"/>
</dbReference>